<dbReference type="CDD" id="cd03505">
    <property type="entry name" value="Delta9-FADS-like"/>
    <property type="match status" value="1"/>
</dbReference>
<comment type="similarity">
    <text evidence="2 12">Belongs to the fatty acid desaturase type 1 family.</text>
</comment>
<dbReference type="PRINTS" id="PR00075">
    <property type="entry name" value="FACDDSATRASE"/>
</dbReference>
<evidence type="ECO:0000256" key="9">
    <source>
        <dbReference type="ARBA" id="ARBA00023098"/>
    </source>
</evidence>
<dbReference type="InterPro" id="IPR015876">
    <property type="entry name" value="Acyl-CoA_DS"/>
</dbReference>
<proteinExistence type="inferred from homology"/>
<dbReference type="InterPro" id="IPR005804">
    <property type="entry name" value="FA_desaturase_dom"/>
</dbReference>
<protein>
    <submittedName>
        <fullName evidence="15">Stearoyl-CoA desaturase 5 like protein</fullName>
    </submittedName>
</protein>
<evidence type="ECO:0000256" key="4">
    <source>
        <dbReference type="ARBA" id="ARBA00022692"/>
    </source>
</evidence>
<feature type="transmembrane region" description="Helical" evidence="13">
    <location>
        <begin position="116"/>
        <end position="138"/>
    </location>
</feature>
<keyword evidence="9" id="KW-0443">Lipid metabolism</keyword>
<keyword evidence="11 12" id="KW-0275">Fatty acid biosynthesis</keyword>
<evidence type="ECO:0000256" key="10">
    <source>
        <dbReference type="ARBA" id="ARBA00023136"/>
    </source>
</evidence>
<comment type="subcellular location">
    <subcellularLocation>
        <location evidence="1">Membrane</location>
        <topology evidence="1">Multi-pass membrane protein</topology>
    </subcellularLocation>
</comment>
<keyword evidence="7 12" id="KW-0560">Oxidoreductase</keyword>
<sequence>MEAFICASCGELGITAGSHRLWCHRSYKAKWPLRALLCCFASIAAQNDIYEWCRDHRAHHKFTDTDADPHNIKRGFFFAHIGWLMCKKHPDVAKRGKSLYLGDLWADPIVRFHRRLYVPMSLFFCYILPITIPVWYWGESKWNSFFIAGVLKYCYNLNITFLVNSAAHTFGSQPYNKYIMPRENAFVSFLAHGEGWHNYHHVFPWDYSTSELGYTLNFTKAFIDFMAWIGQAYDLKSAHPQMVKSRKVMTGDGSRMKQLGEKEQLFLCSQSYAP</sequence>
<evidence type="ECO:0000256" key="8">
    <source>
        <dbReference type="ARBA" id="ARBA00023004"/>
    </source>
</evidence>
<keyword evidence="5" id="KW-0276">Fatty acid metabolism</keyword>
<evidence type="ECO:0000313" key="15">
    <source>
        <dbReference type="EMBL" id="KAF8777098.1"/>
    </source>
</evidence>
<evidence type="ECO:0000313" key="16">
    <source>
        <dbReference type="Proteomes" id="UP000807504"/>
    </source>
</evidence>
<dbReference type="EMBL" id="JABXBU010002072">
    <property type="protein sequence ID" value="KAF8777098.1"/>
    <property type="molecule type" value="Genomic_DNA"/>
</dbReference>
<organism evidence="15 16">
    <name type="scientific">Argiope bruennichi</name>
    <name type="common">Wasp spider</name>
    <name type="synonym">Aranea bruennichi</name>
    <dbReference type="NCBI Taxonomy" id="94029"/>
    <lineage>
        <taxon>Eukaryota</taxon>
        <taxon>Metazoa</taxon>
        <taxon>Ecdysozoa</taxon>
        <taxon>Arthropoda</taxon>
        <taxon>Chelicerata</taxon>
        <taxon>Arachnida</taxon>
        <taxon>Araneae</taxon>
        <taxon>Araneomorphae</taxon>
        <taxon>Entelegynae</taxon>
        <taxon>Araneoidea</taxon>
        <taxon>Araneidae</taxon>
        <taxon>Argiope</taxon>
    </lineage>
</organism>
<comment type="domain">
    <text evidence="12">The histidine box domains are involved in binding the catalytic metal ions.</text>
</comment>
<dbReference type="GO" id="GO:0005506">
    <property type="term" value="F:iron ion binding"/>
    <property type="evidence" value="ECO:0007669"/>
    <property type="project" value="TreeGrafter"/>
</dbReference>
<reference evidence="15" key="1">
    <citation type="journal article" date="2020" name="bioRxiv">
        <title>Chromosome-level reference genome of the European wasp spider Argiope bruennichi: a resource for studies on range expansion and evolutionary adaptation.</title>
        <authorList>
            <person name="Sheffer M.M."/>
            <person name="Hoppe A."/>
            <person name="Krehenwinkel H."/>
            <person name="Uhl G."/>
            <person name="Kuss A.W."/>
            <person name="Jensen L."/>
            <person name="Jensen C."/>
            <person name="Gillespie R.G."/>
            <person name="Hoff K.J."/>
            <person name="Prost S."/>
        </authorList>
    </citation>
    <scope>NUCLEOTIDE SEQUENCE</scope>
</reference>
<keyword evidence="3 12" id="KW-0444">Lipid biosynthesis</keyword>
<evidence type="ECO:0000256" key="5">
    <source>
        <dbReference type="ARBA" id="ARBA00022832"/>
    </source>
</evidence>
<accession>A0A8T0ENR8</accession>
<evidence type="ECO:0000256" key="12">
    <source>
        <dbReference type="RuleBase" id="RU000581"/>
    </source>
</evidence>
<evidence type="ECO:0000256" key="1">
    <source>
        <dbReference type="ARBA" id="ARBA00004141"/>
    </source>
</evidence>
<evidence type="ECO:0000256" key="3">
    <source>
        <dbReference type="ARBA" id="ARBA00022516"/>
    </source>
</evidence>
<keyword evidence="8" id="KW-0408">Iron</keyword>
<dbReference type="Proteomes" id="UP000807504">
    <property type="component" value="Unassembled WGS sequence"/>
</dbReference>
<name>A0A8T0ENR8_ARGBR</name>
<evidence type="ECO:0000256" key="13">
    <source>
        <dbReference type="SAM" id="Phobius"/>
    </source>
</evidence>
<evidence type="ECO:0000256" key="2">
    <source>
        <dbReference type="ARBA" id="ARBA00009295"/>
    </source>
</evidence>
<gene>
    <name evidence="15" type="ORF">HNY73_014020</name>
</gene>
<dbReference type="Pfam" id="PF00487">
    <property type="entry name" value="FA_desaturase"/>
    <property type="match status" value="1"/>
</dbReference>
<evidence type="ECO:0000256" key="6">
    <source>
        <dbReference type="ARBA" id="ARBA00022989"/>
    </source>
</evidence>
<keyword evidence="4 12" id="KW-0812">Transmembrane</keyword>
<evidence type="ECO:0000256" key="11">
    <source>
        <dbReference type="ARBA" id="ARBA00023160"/>
    </source>
</evidence>
<dbReference type="GO" id="GO:0004768">
    <property type="term" value="F:stearoyl-CoA 9-desaturase activity"/>
    <property type="evidence" value="ECO:0007669"/>
    <property type="project" value="TreeGrafter"/>
</dbReference>
<keyword evidence="10 13" id="KW-0472">Membrane</keyword>
<dbReference type="AlphaFoldDB" id="A0A8T0ENR8"/>
<comment type="caution">
    <text evidence="15">The sequence shown here is derived from an EMBL/GenBank/DDBJ whole genome shotgun (WGS) entry which is preliminary data.</text>
</comment>
<dbReference type="GO" id="GO:0005789">
    <property type="term" value="C:endoplasmic reticulum membrane"/>
    <property type="evidence" value="ECO:0007669"/>
    <property type="project" value="TreeGrafter"/>
</dbReference>
<dbReference type="GO" id="GO:0006636">
    <property type="term" value="P:unsaturated fatty acid biosynthetic process"/>
    <property type="evidence" value="ECO:0007669"/>
    <property type="project" value="TreeGrafter"/>
</dbReference>
<dbReference type="PANTHER" id="PTHR11351">
    <property type="entry name" value="ACYL-COA DESATURASE"/>
    <property type="match status" value="1"/>
</dbReference>
<comment type="cofactor">
    <cofactor evidence="12">
        <name>Fe(2+)</name>
        <dbReference type="ChEBI" id="CHEBI:29033"/>
    </cofactor>
</comment>
<dbReference type="PANTHER" id="PTHR11351:SF31">
    <property type="entry name" value="DESATURASE 1, ISOFORM A-RELATED"/>
    <property type="match status" value="1"/>
</dbReference>
<evidence type="ECO:0000256" key="7">
    <source>
        <dbReference type="ARBA" id="ARBA00023002"/>
    </source>
</evidence>
<keyword evidence="6 13" id="KW-1133">Transmembrane helix</keyword>
<feature type="domain" description="Fatty acid desaturase" evidence="14">
    <location>
        <begin position="12"/>
        <end position="204"/>
    </location>
</feature>
<keyword evidence="16" id="KW-1185">Reference proteome</keyword>
<reference evidence="15" key="2">
    <citation type="submission" date="2020-06" db="EMBL/GenBank/DDBJ databases">
        <authorList>
            <person name="Sheffer M."/>
        </authorList>
    </citation>
    <scope>NUCLEOTIDE SEQUENCE</scope>
</reference>
<evidence type="ECO:0000259" key="14">
    <source>
        <dbReference type="Pfam" id="PF00487"/>
    </source>
</evidence>